<keyword evidence="11" id="KW-0547">Nucleotide-binding</keyword>
<dbReference type="PANTHER" id="PTHR45453">
    <property type="entry name" value="PHOSPHATE REGULON SENSOR PROTEIN PHOR"/>
    <property type="match status" value="1"/>
</dbReference>
<dbReference type="Pfam" id="PF02518">
    <property type="entry name" value="HATPase_c"/>
    <property type="match status" value="1"/>
</dbReference>
<evidence type="ECO:0000256" key="7">
    <source>
        <dbReference type="ARBA" id="ARBA00023012"/>
    </source>
</evidence>
<keyword evidence="7" id="KW-0902">Two-component regulatory system</keyword>
<dbReference type="SUPFAM" id="SSF55874">
    <property type="entry name" value="ATPase domain of HSP90 chaperone/DNA topoisomerase II/histidine kinase"/>
    <property type="match status" value="1"/>
</dbReference>
<dbReference type="Gene3D" id="1.10.287.130">
    <property type="match status" value="1"/>
</dbReference>
<evidence type="ECO:0000256" key="6">
    <source>
        <dbReference type="ARBA" id="ARBA00022777"/>
    </source>
</evidence>
<evidence type="ECO:0000313" key="11">
    <source>
        <dbReference type="EMBL" id="KNA90274.1"/>
    </source>
</evidence>
<dbReference type="InterPro" id="IPR050351">
    <property type="entry name" value="BphY/WalK/GraS-like"/>
</dbReference>
<keyword evidence="9" id="KW-0472">Membrane</keyword>
<name>A0ABR5I9A2_9ACTN</name>
<keyword evidence="9" id="KW-1133">Transmembrane helix</keyword>
<evidence type="ECO:0000256" key="3">
    <source>
        <dbReference type="ARBA" id="ARBA00012438"/>
    </source>
</evidence>
<dbReference type="CDD" id="cd00082">
    <property type="entry name" value="HisKA"/>
    <property type="match status" value="1"/>
</dbReference>
<dbReference type="InterPro" id="IPR005467">
    <property type="entry name" value="His_kinase_dom"/>
</dbReference>
<keyword evidence="6" id="KW-0418">Kinase</keyword>
<dbReference type="PRINTS" id="PR00344">
    <property type="entry name" value="BCTRLSENSOR"/>
</dbReference>
<dbReference type="SMART" id="SM00387">
    <property type="entry name" value="HATPase_c"/>
    <property type="match status" value="1"/>
</dbReference>
<dbReference type="PROSITE" id="PS50109">
    <property type="entry name" value="HIS_KIN"/>
    <property type="match status" value="1"/>
</dbReference>
<evidence type="ECO:0000256" key="5">
    <source>
        <dbReference type="ARBA" id="ARBA00022679"/>
    </source>
</evidence>
<evidence type="ECO:0000256" key="1">
    <source>
        <dbReference type="ARBA" id="ARBA00000085"/>
    </source>
</evidence>
<evidence type="ECO:0000256" key="9">
    <source>
        <dbReference type="SAM" id="Phobius"/>
    </source>
</evidence>
<dbReference type="SMART" id="SM00388">
    <property type="entry name" value="HisKA"/>
    <property type="match status" value="1"/>
</dbReference>
<dbReference type="Pfam" id="PF00512">
    <property type="entry name" value="HisKA"/>
    <property type="match status" value="1"/>
</dbReference>
<comment type="subcellular location">
    <subcellularLocation>
        <location evidence="2">Cell membrane</location>
    </subcellularLocation>
</comment>
<accession>A0ABR5I9A2</accession>
<dbReference type="GO" id="GO:0005524">
    <property type="term" value="F:ATP binding"/>
    <property type="evidence" value="ECO:0007669"/>
    <property type="project" value="UniProtKB-KW"/>
</dbReference>
<comment type="catalytic activity">
    <reaction evidence="1">
        <text>ATP + protein L-histidine = ADP + protein N-phospho-L-histidine.</text>
        <dbReference type="EC" id="2.7.13.3"/>
    </reaction>
</comment>
<keyword evidence="4" id="KW-0597">Phosphoprotein</keyword>
<evidence type="ECO:0000256" key="8">
    <source>
        <dbReference type="ARBA" id="ARBA00039401"/>
    </source>
</evidence>
<dbReference type="PANTHER" id="PTHR45453:SF1">
    <property type="entry name" value="PHOSPHATE REGULON SENSOR PROTEIN PHOR"/>
    <property type="match status" value="1"/>
</dbReference>
<protein>
    <recommendedName>
        <fullName evidence="8">Sensor-like histidine kinase SenX3</fullName>
        <ecNumber evidence="3">2.7.13.3</ecNumber>
    </recommendedName>
</protein>
<gene>
    <name evidence="11" type="ORF">ABW18_15235</name>
</gene>
<keyword evidence="12" id="KW-1185">Reference proteome</keyword>
<keyword evidence="5" id="KW-0808">Transferase</keyword>
<dbReference type="InterPro" id="IPR036890">
    <property type="entry name" value="HATPase_C_sf"/>
</dbReference>
<dbReference type="EC" id="2.7.13.3" evidence="3"/>
<comment type="caution">
    <text evidence="11">The sequence shown here is derived from an EMBL/GenBank/DDBJ whole genome shotgun (WGS) entry which is preliminary data.</text>
</comment>
<sequence length="495" mass="52824">MTGVFVGGVTVAVVLVAAVLVGFALGRFWRRDAMSRSGLDSTRDDANHATNVAAPVVPEIADDQPSYALTLAERPRVVPESAELRETDVHGVTEDGRMTTAGLLGLIVRNSDTAVAVVDQFRDVVLYNHRAVELALVRDRLLDDSVWEAAKEVLDTEAERRFDFEPPASALGFLSTGRARGKTVESVSCIARLVREGEERYAVVYGADDTEHLRVEATRRDFVANVSHELKTPVGAISLLAEALLESSDDSDSVQHFGNRVVAEATRMGNMVTELLALSRLQEGETADFSLVDIDTLIDDAIESAGVAAEAASISLRADAPAGLTVRGDRMLLLTALNNLIVNAISYSPPHTTVSVSRRVTRHDGRPMVAIAVTDRGIGIAPADQQRVFERFFRVDKARSRSTGGTGLGLAIVKHVAANHGGVISLWSKPGTGSTFTLCIPQDMSTEIGWGDDDTDVAGTGIAGTEIIEPTAAVAVVQGETVPSAPLARPKETDR</sequence>
<dbReference type="Proteomes" id="UP000037247">
    <property type="component" value="Unassembled WGS sequence"/>
</dbReference>
<feature type="domain" description="Histidine kinase" evidence="10">
    <location>
        <begin position="225"/>
        <end position="444"/>
    </location>
</feature>
<dbReference type="InterPro" id="IPR036097">
    <property type="entry name" value="HisK_dim/P_sf"/>
</dbReference>
<dbReference type="Gene3D" id="3.30.565.10">
    <property type="entry name" value="Histidine kinase-like ATPase, C-terminal domain"/>
    <property type="match status" value="1"/>
</dbReference>
<dbReference type="RefSeq" id="WP_049699849.1">
    <property type="nucleotide sequence ID" value="NZ_JAQDQF010000003.1"/>
</dbReference>
<dbReference type="InterPro" id="IPR003661">
    <property type="entry name" value="HisK_dim/P_dom"/>
</dbReference>
<dbReference type="InterPro" id="IPR004358">
    <property type="entry name" value="Sig_transdc_His_kin-like_C"/>
</dbReference>
<feature type="transmembrane region" description="Helical" evidence="9">
    <location>
        <begin position="6"/>
        <end position="26"/>
    </location>
</feature>
<organism evidence="11 12">
    <name type="scientific">Gordonia jacobaea</name>
    <dbReference type="NCBI Taxonomy" id="122202"/>
    <lineage>
        <taxon>Bacteria</taxon>
        <taxon>Bacillati</taxon>
        <taxon>Actinomycetota</taxon>
        <taxon>Actinomycetes</taxon>
        <taxon>Mycobacteriales</taxon>
        <taxon>Gordoniaceae</taxon>
        <taxon>Gordonia</taxon>
    </lineage>
</organism>
<keyword evidence="9" id="KW-0812">Transmembrane</keyword>
<evidence type="ECO:0000256" key="4">
    <source>
        <dbReference type="ARBA" id="ARBA00022553"/>
    </source>
</evidence>
<evidence type="ECO:0000313" key="12">
    <source>
        <dbReference type="Proteomes" id="UP000037247"/>
    </source>
</evidence>
<dbReference type="InterPro" id="IPR003594">
    <property type="entry name" value="HATPase_dom"/>
</dbReference>
<dbReference type="SUPFAM" id="SSF47384">
    <property type="entry name" value="Homodimeric domain of signal transducing histidine kinase"/>
    <property type="match status" value="1"/>
</dbReference>
<dbReference type="EMBL" id="LDTZ01000019">
    <property type="protein sequence ID" value="KNA90274.1"/>
    <property type="molecule type" value="Genomic_DNA"/>
</dbReference>
<proteinExistence type="predicted"/>
<dbReference type="CDD" id="cd00075">
    <property type="entry name" value="HATPase"/>
    <property type="match status" value="1"/>
</dbReference>
<evidence type="ECO:0000259" key="10">
    <source>
        <dbReference type="PROSITE" id="PS50109"/>
    </source>
</evidence>
<keyword evidence="11" id="KW-0067">ATP-binding</keyword>
<evidence type="ECO:0000256" key="2">
    <source>
        <dbReference type="ARBA" id="ARBA00004236"/>
    </source>
</evidence>
<reference evidence="11 12" key="1">
    <citation type="submission" date="2015-05" db="EMBL/GenBank/DDBJ databases">
        <title>Draft genome sequence of the bacterium Gordonia jacobaea a new member of the Gordonia genus.</title>
        <authorList>
            <person name="Jimenez-Galisteo G."/>
            <person name="Dominguez A."/>
            <person name="Munoz E."/>
            <person name="Vinas M."/>
        </authorList>
    </citation>
    <scope>NUCLEOTIDE SEQUENCE [LARGE SCALE GENOMIC DNA]</scope>
    <source>
        <strain evidence="12">mv1</strain>
    </source>
</reference>